<evidence type="ECO:0000256" key="1">
    <source>
        <dbReference type="ARBA" id="ARBA00010646"/>
    </source>
</evidence>
<gene>
    <name evidence="5" type="ORF">DES45_102484</name>
</gene>
<reference evidence="5 6" key="1">
    <citation type="submission" date="2018-07" db="EMBL/GenBank/DDBJ databases">
        <title>Genomic Encyclopedia of Type Strains, Phase IV (KMG-IV): sequencing the most valuable type-strain genomes for metagenomic binning, comparative biology and taxonomic classification.</title>
        <authorList>
            <person name="Goeker M."/>
        </authorList>
    </citation>
    <scope>NUCLEOTIDE SEQUENCE [LARGE SCALE GENOMIC DNA]</scope>
    <source>
        <strain evidence="5 6">DSM 14364</strain>
    </source>
</reference>
<dbReference type="PANTHER" id="PTHR34135:SF2">
    <property type="entry name" value="LYSOZYME"/>
    <property type="match status" value="1"/>
</dbReference>
<evidence type="ECO:0000313" key="6">
    <source>
        <dbReference type="Proteomes" id="UP000254925"/>
    </source>
</evidence>
<dbReference type="Gene3D" id="3.20.20.80">
    <property type="entry name" value="Glycosidases"/>
    <property type="match status" value="1"/>
</dbReference>
<keyword evidence="2" id="KW-0378">Hydrolase</keyword>
<dbReference type="InterPro" id="IPR017853">
    <property type="entry name" value="GH"/>
</dbReference>
<feature type="region of interest" description="Disordered" evidence="4">
    <location>
        <begin position="1"/>
        <end position="25"/>
    </location>
</feature>
<dbReference type="GO" id="GO:0016998">
    <property type="term" value="P:cell wall macromolecule catabolic process"/>
    <property type="evidence" value="ECO:0007669"/>
    <property type="project" value="InterPro"/>
</dbReference>
<dbReference type="Pfam" id="PF01183">
    <property type="entry name" value="Glyco_hydro_25"/>
    <property type="match status" value="1"/>
</dbReference>
<dbReference type="GO" id="GO:0016052">
    <property type="term" value="P:carbohydrate catabolic process"/>
    <property type="evidence" value="ECO:0007669"/>
    <property type="project" value="TreeGrafter"/>
</dbReference>
<sequence length="311" mass="35476">MRKTVEPMKNRRPSRRSRKSPPKQSALQTVVRCVRFGAVTALALGLASCAIAPSSSRYPLKSDVKPHAGVATAHRLPIHGVDISKWQGKVDWAALRQAGTQFAFIKATEGGDHVDNRFLENWWAAKNAGVPRGAYHFVYWCRPAHEQAAWFKKNVPQDPDALPPVLDVEWNGESVNCPKKVPRQQALAMIDVLLREMEAHTGKRPIIYTDITFHQEILEGEYKDYPFWIRSTAAEPHHRYNDRRWTFWQFTTTGRVPGVTGDIDRNAFYGTENQWRMFVQSKCDPRDHQKLKPIGVCRDVDTAVQTASFEE</sequence>
<dbReference type="GO" id="GO:0009253">
    <property type="term" value="P:peptidoglycan catabolic process"/>
    <property type="evidence" value="ECO:0007669"/>
    <property type="project" value="InterPro"/>
</dbReference>
<dbReference type="AlphaFoldDB" id="A0A370HS12"/>
<keyword evidence="3" id="KW-0326">Glycosidase</keyword>
<comment type="caution">
    <text evidence="5">The sequence shown here is derived from an EMBL/GenBank/DDBJ whole genome shotgun (WGS) entry which is preliminary data.</text>
</comment>
<dbReference type="PANTHER" id="PTHR34135">
    <property type="entry name" value="LYSOZYME"/>
    <property type="match status" value="1"/>
</dbReference>
<evidence type="ECO:0000256" key="3">
    <source>
        <dbReference type="ARBA" id="ARBA00023295"/>
    </source>
</evidence>
<protein>
    <submittedName>
        <fullName evidence="5">Lysozyme</fullName>
    </submittedName>
</protein>
<dbReference type="EMBL" id="QQBB01000002">
    <property type="protein sequence ID" value="RDI61090.1"/>
    <property type="molecule type" value="Genomic_DNA"/>
</dbReference>
<dbReference type="PROSITE" id="PS51904">
    <property type="entry name" value="GLYCOSYL_HYDROL_F25_2"/>
    <property type="match status" value="1"/>
</dbReference>
<dbReference type="SUPFAM" id="SSF51445">
    <property type="entry name" value="(Trans)glycosidases"/>
    <property type="match status" value="1"/>
</dbReference>
<dbReference type="CDD" id="cd06413">
    <property type="entry name" value="GH25_muramidase_1"/>
    <property type="match status" value="1"/>
</dbReference>
<evidence type="ECO:0000313" key="5">
    <source>
        <dbReference type="EMBL" id="RDI61090.1"/>
    </source>
</evidence>
<evidence type="ECO:0000256" key="2">
    <source>
        <dbReference type="ARBA" id="ARBA00022801"/>
    </source>
</evidence>
<evidence type="ECO:0000256" key="4">
    <source>
        <dbReference type="SAM" id="MobiDB-lite"/>
    </source>
</evidence>
<dbReference type="Proteomes" id="UP000254925">
    <property type="component" value="Unassembled WGS sequence"/>
</dbReference>
<accession>A0A370HS12</accession>
<dbReference type="InterPro" id="IPR018077">
    <property type="entry name" value="Glyco_hydro_fam25_subgr"/>
</dbReference>
<comment type="similarity">
    <text evidence="1">Belongs to the glycosyl hydrolase 25 family.</text>
</comment>
<feature type="compositionally biased region" description="Basic residues" evidence="4">
    <location>
        <begin position="10"/>
        <end position="21"/>
    </location>
</feature>
<dbReference type="InterPro" id="IPR002053">
    <property type="entry name" value="Glyco_hydro_25"/>
</dbReference>
<dbReference type="RefSeq" id="WP_245571568.1">
    <property type="nucleotide sequence ID" value="NZ_QQBB01000002.1"/>
</dbReference>
<keyword evidence="6" id="KW-1185">Reference proteome</keyword>
<organism evidence="5 6">
    <name type="scientific">Microvirga subterranea</name>
    <dbReference type="NCBI Taxonomy" id="186651"/>
    <lineage>
        <taxon>Bacteria</taxon>
        <taxon>Pseudomonadati</taxon>
        <taxon>Pseudomonadota</taxon>
        <taxon>Alphaproteobacteria</taxon>
        <taxon>Hyphomicrobiales</taxon>
        <taxon>Methylobacteriaceae</taxon>
        <taxon>Microvirga</taxon>
    </lineage>
</organism>
<proteinExistence type="inferred from homology"/>
<name>A0A370HS12_9HYPH</name>
<dbReference type="SMART" id="SM00641">
    <property type="entry name" value="Glyco_25"/>
    <property type="match status" value="1"/>
</dbReference>
<dbReference type="GO" id="GO:0003796">
    <property type="term" value="F:lysozyme activity"/>
    <property type="evidence" value="ECO:0007669"/>
    <property type="project" value="InterPro"/>
</dbReference>